<dbReference type="PANTHER" id="PTHR37981">
    <property type="entry name" value="LIPASE 2"/>
    <property type="match status" value="1"/>
</dbReference>
<dbReference type="Gene3D" id="3.40.50.1110">
    <property type="entry name" value="SGNH hydrolase"/>
    <property type="match status" value="1"/>
</dbReference>
<protein>
    <submittedName>
        <fullName evidence="2">SGNH hydrolase</fullName>
    </submittedName>
</protein>
<dbReference type="OrthoDB" id="21678at2759"/>
<evidence type="ECO:0000313" key="3">
    <source>
        <dbReference type="Proteomes" id="UP000799536"/>
    </source>
</evidence>
<dbReference type="EMBL" id="ML994012">
    <property type="protein sequence ID" value="KAF2200638.1"/>
    <property type="molecule type" value="Genomic_DNA"/>
</dbReference>
<dbReference type="InterPro" id="IPR037460">
    <property type="entry name" value="SEST-like"/>
</dbReference>
<dbReference type="InterPro" id="IPR036514">
    <property type="entry name" value="SGNH_hydro_sf"/>
</dbReference>
<dbReference type="SUPFAM" id="SSF52266">
    <property type="entry name" value="SGNH hydrolase"/>
    <property type="match status" value="1"/>
</dbReference>
<evidence type="ECO:0000256" key="1">
    <source>
        <dbReference type="SAM" id="MobiDB-lite"/>
    </source>
</evidence>
<evidence type="ECO:0000313" key="2">
    <source>
        <dbReference type="EMBL" id="KAF2200638.1"/>
    </source>
</evidence>
<dbReference type="GO" id="GO:0006629">
    <property type="term" value="P:lipid metabolic process"/>
    <property type="evidence" value="ECO:0007669"/>
    <property type="project" value="TreeGrafter"/>
</dbReference>
<dbReference type="GO" id="GO:0016788">
    <property type="term" value="F:hydrolase activity, acting on ester bonds"/>
    <property type="evidence" value="ECO:0007669"/>
    <property type="project" value="InterPro"/>
</dbReference>
<organism evidence="2 3">
    <name type="scientific">Delitschia confertaspora ATCC 74209</name>
    <dbReference type="NCBI Taxonomy" id="1513339"/>
    <lineage>
        <taxon>Eukaryota</taxon>
        <taxon>Fungi</taxon>
        <taxon>Dikarya</taxon>
        <taxon>Ascomycota</taxon>
        <taxon>Pezizomycotina</taxon>
        <taxon>Dothideomycetes</taxon>
        <taxon>Pleosporomycetidae</taxon>
        <taxon>Pleosporales</taxon>
        <taxon>Delitschiaceae</taxon>
        <taxon>Delitschia</taxon>
    </lineage>
</organism>
<accession>A0A9P4JQA9</accession>
<dbReference type="Proteomes" id="UP000799536">
    <property type="component" value="Unassembled WGS sequence"/>
</dbReference>
<keyword evidence="3" id="KW-1185">Reference proteome</keyword>
<dbReference type="PANTHER" id="PTHR37981:SF1">
    <property type="entry name" value="SGNH HYDROLASE-TYPE ESTERASE DOMAIN-CONTAINING PROTEIN"/>
    <property type="match status" value="1"/>
</dbReference>
<dbReference type="AlphaFoldDB" id="A0A9P4JQA9"/>
<reference evidence="2" key="1">
    <citation type="journal article" date="2020" name="Stud. Mycol.">
        <title>101 Dothideomycetes genomes: a test case for predicting lifestyles and emergence of pathogens.</title>
        <authorList>
            <person name="Haridas S."/>
            <person name="Albert R."/>
            <person name="Binder M."/>
            <person name="Bloem J."/>
            <person name="Labutti K."/>
            <person name="Salamov A."/>
            <person name="Andreopoulos B."/>
            <person name="Baker S."/>
            <person name="Barry K."/>
            <person name="Bills G."/>
            <person name="Bluhm B."/>
            <person name="Cannon C."/>
            <person name="Castanera R."/>
            <person name="Culley D."/>
            <person name="Daum C."/>
            <person name="Ezra D."/>
            <person name="Gonzalez J."/>
            <person name="Henrissat B."/>
            <person name="Kuo A."/>
            <person name="Liang C."/>
            <person name="Lipzen A."/>
            <person name="Lutzoni F."/>
            <person name="Magnuson J."/>
            <person name="Mondo S."/>
            <person name="Nolan M."/>
            <person name="Ohm R."/>
            <person name="Pangilinan J."/>
            <person name="Park H.-J."/>
            <person name="Ramirez L."/>
            <person name="Alfaro M."/>
            <person name="Sun H."/>
            <person name="Tritt A."/>
            <person name="Yoshinaga Y."/>
            <person name="Zwiers L.-H."/>
            <person name="Turgeon B."/>
            <person name="Goodwin S."/>
            <person name="Spatafora J."/>
            <person name="Crous P."/>
            <person name="Grigoriev I."/>
        </authorList>
    </citation>
    <scope>NUCLEOTIDE SEQUENCE</scope>
    <source>
        <strain evidence="2">ATCC 74209</strain>
    </source>
</reference>
<comment type="caution">
    <text evidence="2">The sequence shown here is derived from an EMBL/GenBank/DDBJ whole genome shotgun (WGS) entry which is preliminary data.</text>
</comment>
<feature type="compositionally biased region" description="Polar residues" evidence="1">
    <location>
        <begin position="321"/>
        <end position="331"/>
    </location>
</feature>
<sequence>MGGNSRRYDLVAHADKPKEPQSSFLKDVNPDLVTMSIGGNDVGFVDLLDRCVYRFKDVKGCAGCNLPRLFKDDCSGDCQEAIDGVRAKINGPEFSQGLTSAIKSVFANAPRTHLFVTGYPAFWNHDTDACDKVSFKFGCINNSVLPLIKSRRKAMNDLTDALNGKIRQIINSYPTSASLTFVDTNPFFNGHRFCEQGVSEPSYRNKNIWFYPFEYWTGSTLNVDAGNLPTGDCDKISNDGGDFGAVFGCYLGNALKTDGTTLDLHNQTNNVQGDGDVAITSSDGLPDFLARIFHPTKAGMGGYRDGIVSAYSAYHAQAATPTSTSIPKLQNSTPPSIPTSTPTSTLTSKPAR</sequence>
<name>A0A9P4JQA9_9PLEO</name>
<feature type="region of interest" description="Disordered" evidence="1">
    <location>
        <begin position="321"/>
        <end position="352"/>
    </location>
</feature>
<keyword evidence="2" id="KW-0378">Hydrolase</keyword>
<gene>
    <name evidence="2" type="ORF">GQ43DRAFT_441363</name>
</gene>
<proteinExistence type="predicted"/>
<feature type="compositionally biased region" description="Low complexity" evidence="1">
    <location>
        <begin position="332"/>
        <end position="352"/>
    </location>
</feature>